<evidence type="ECO:0000313" key="5">
    <source>
        <dbReference type="Proteomes" id="UP000193570"/>
    </source>
</evidence>
<dbReference type="Pfam" id="PF00440">
    <property type="entry name" value="TetR_N"/>
    <property type="match status" value="1"/>
</dbReference>
<dbReference type="InterPro" id="IPR001647">
    <property type="entry name" value="HTH_TetR"/>
</dbReference>
<sequence length="201" mass="22257">MDKRRLRSRLRLHRALREMMAETQPDSISVEALARRAGVTRQTFYAHYTCIGAMLEEHLQGLLTEIAARHRRAFSDADDAVAPERLRELMTSVFADLDADDPRLAALLDGPVASEVEARFADLVTQFLTDADAAGSEALTPRENAAQARFFAGGFLSLLRHWLALGSERPPPEVMGGMLADFCLYGRKGRCPSLQLTEPTS</sequence>
<feature type="DNA-binding region" description="H-T-H motif" evidence="2">
    <location>
        <begin position="29"/>
        <end position="48"/>
    </location>
</feature>
<protein>
    <recommendedName>
        <fullName evidence="3">HTH tetR-type domain-containing protein</fullName>
    </recommendedName>
</protein>
<organism evidence="4 5">
    <name type="scientific">Roseivivax jejudonensis</name>
    <dbReference type="NCBI Taxonomy" id="1529041"/>
    <lineage>
        <taxon>Bacteria</taxon>
        <taxon>Pseudomonadati</taxon>
        <taxon>Pseudomonadota</taxon>
        <taxon>Alphaproteobacteria</taxon>
        <taxon>Rhodobacterales</taxon>
        <taxon>Roseobacteraceae</taxon>
        <taxon>Roseivivax</taxon>
    </lineage>
</organism>
<dbReference type="GO" id="GO:0003677">
    <property type="term" value="F:DNA binding"/>
    <property type="evidence" value="ECO:0007669"/>
    <property type="project" value="UniProtKB-UniRule"/>
</dbReference>
<evidence type="ECO:0000256" key="1">
    <source>
        <dbReference type="ARBA" id="ARBA00023125"/>
    </source>
</evidence>
<dbReference type="EMBL" id="FWFK01000004">
    <property type="protein sequence ID" value="SLN49030.1"/>
    <property type="molecule type" value="Genomic_DNA"/>
</dbReference>
<evidence type="ECO:0000259" key="3">
    <source>
        <dbReference type="PROSITE" id="PS50977"/>
    </source>
</evidence>
<dbReference type="AlphaFoldDB" id="A0A1X6ZEF2"/>
<keyword evidence="5" id="KW-1185">Reference proteome</keyword>
<dbReference type="Gene3D" id="1.10.357.10">
    <property type="entry name" value="Tetracycline Repressor, domain 2"/>
    <property type="match status" value="1"/>
</dbReference>
<proteinExistence type="predicted"/>
<reference evidence="4 5" key="1">
    <citation type="submission" date="2017-03" db="EMBL/GenBank/DDBJ databases">
        <authorList>
            <person name="Afonso C.L."/>
            <person name="Miller P.J."/>
            <person name="Scott M.A."/>
            <person name="Spackman E."/>
            <person name="Goraichik I."/>
            <person name="Dimitrov K.M."/>
            <person name="Suarez D.L."/>
            <person name="Swayne D.E."/>
        </authorList>
    </citation>
    <scope>NUCLEOTIDE SEQUENCE [LARGE SCALE GENOMIC DNA]</scope>
    <source>
        <strain evidence="4 5">CECT 8625</strain>
    </source>
</reference>
<dbReference type="SUPFAM" id="SSF46689">
    <property type="entry name" value="Homeodomain-like"/>
    <property type="match status" value="1"/>
</dbReference>
<dbReference type="InterPro" id="IPR050624">
    <property type="entry name" value="HTH-type_Tx_Regulator"/>
</dbReference>
<dbReference type="Proteomes" id="UP000193570">
    <property type="component" value="Unassembled WGS sequence"/>
</dbReference>
<evidence type="ECO:0000256" key="2">
    <source>
        <dbReference type="PROSITE-ProRule" id="PRU00335"/>
    </source>
</evidence>
<gene>
    <name evidence="4" type="ORF">ROJ8625_02409</name>
</gene>
<evidence type="ECO:0000313" key="4">
    <source>
        <dbReference type="EMBL" id="SLN49030.1"/>
    </source>
</evidence>
<name>A0A1X6ZEF2_9RHOB</name>
<accession>A0A1X6ZEF2</accession>
<keyword evidence="1 2" id="KW-0238">DNA-binding</keyword>
<dbReference type="PANTHER" id="PTHR43479">
    <property type="entry name" value="ACREF/ENVCD OPERON REPRESSOR-RELATED"/>
    <property type="match status" value="1"/>
</dbReference>
<feature type="domain" description="HTH tetR-type" evidence="3">
    <location>
        <begin position="6"/>
        <end position="66"/>
    </location>
</feature>
<dbReference type="PROSITE" id="PS50977">
    <property type="entry name" value="HTH_TETR_2"/>
    <property type="match status" value="1"/>
</dbReference>
<dbReference type="PANTHER" id="PTHR43479:SF11">
    <property type="entry name" value="ACREF_ENVCD OPERON REPRESSOR-RELATED"/>
    <property type="match status" value="1"/>
</dbReference>
<dbReference type="InterPro" id="IPR009057">
    <property type="entry name" value="Homeodomain-like_sf"/>
</dbReference>